<evidence type="ECO:0000313" key="1">
    <source>
        <dbReference type="EMBL" id="SIQ12762.1"/>
    </source>
</evidence>
<reference evidence="2" key="1">
    <citation type="submission" date="2017-01" db="EMBL/GenBank/DDBJ databases">
        <authorList>
            <person name="Varghese N."/>
            <person name="Submissions S."/>
        </authorList>
    </citation>
    <scope>NUCLEOTIDE SEQUENCE [LARGE SCALE GENOMIC DNA]</scope>
    <source>
        <strain evidence="2">DSM 7027</strain>
    </source>
</reference>
<organism evidence="1 2">
    <name type="scientific">Marinobacterium stanieri</name>
    <dbReference type="NCBI Taxonomy" id="49186"/>
    <lineage>
        <taxon>Bacteria</taxon>
        <taxon>Pseudomonadati</taxon>
        <taxon>Pseudomonadota</taxon>
        <taxon>Gammaproteobacteria</taxon>
        <taxon>Oceanospirillales</taxon>
        <taxon>Oceanospirillaceae</taxon>
        <taxon>Marinobacterium</taxon>
    </lineage>
</organism>
<dbReference type="RefSeq" id="WP_076461736.1">
    <property type="nucleotide sequence ID" value="NZ_FTMN01000002.1"/>
</dbReference>
<dbReference type="eggNOG" id="ENOG5033DQT">
    <property type="taxonomic scope" value="Bacteria"/>
</dbReference>
<accession>A0A1N6Q8B8</accession>
<evidence type="ECO:0000313" key="2">
    <source>
        <dbReference type="Proteomes" id="UP000186895"/>
    </source>
</evidence>
<proteinExistence type="predicted"/>
<gene>
    <name evidence="1" type="ORF">SAMN05421647_102333</name>
</gene>
<keyword evidence="2" id="KW-1185">Reference proteome</keyword>
<dbReference type="STRING" id="49186.SAMN05421647_102333"/>
<protein>
    <submittedName>
        <fullName evidence="1">Uncharacterized protein</fullName>
    </submittedName>
</protein>
<dbReference type="Proteomes" id="UP000186895">
    <property type="component" value="Unassembled WGS sequence"/>
</dbReference>
<dbReference type="AlphaFoldDB" id="A0A1N6Q8B8"/>
<sequence length="157" mass="17537">MKTDTSSTRDDSSSALFKWLLWAALLLLILAVATYAQQRLDVNQGAKIHDCDLQQGACEFEGFTLSFGPSPIQSLQPMTLELETSEDISFDQVVADLQGADMYMGQNRFSLTPSDENGWQGDTELAVCTTGTMRWRLTLSLTRNGETQQHQFEFDAQ</sequence>
<dbReference type="EMBL" id="FTMN01000002">
    <property type="protein sequence ID" value="SIQ12762.1"/>
    <property type="molecule type" value="Genomic_DNA"/>
</dbReference>
<name>A0A1N6Q8B8_9GAMM</name>